<comment type="caution">
    <text evidence="1">The sequence shown here is derived from an EMBL/GenBank/DDBJ whole genome shotgun (WGS) entry which is preliminary data.</text>
</comment>
<proteinExistence type="predicted"/>
<dbReference type="AlphaFoldDB" id="A0A396ZW84"/>
<organism evidence="1 2">
    <name type="scientific">Aphanomyces astaci</name>
    <name type="common">Crayfish plague agent</name>
    <dbReference type="NCBI Taxonomy" id="112090"/>
    <lineage>
        <taxon>Eukaryota</taxon>
        <taxon>Sar</taxon>
        <taxon>Stramenopiles</taxon>
        <taxon>Oomycota</taxon>
        <taxon>Saprolegniomycetes</taxon>
        <taxon>Saprolegniales</taxon>
        <taxon>Verrucalvaceae</taxon>
        <taxon>Aphanomyces</taxon>
    </lineage>
</organism>
<protein>
    <submittedName>
        <fullName evidence="1">Uncharacterized protein</fullName>
    </submittedName>
</protein>
<evidence type="ECO:0000313" key="2">
    <source>
        <dbReference type="Proteomes" id="UP000265427"/>
    </source>
</evidence>
<evidence type="ECO:0000313" key="1">
    <source>
        <dbReference type="EMBL" id="RHX98403.1"/>
    </source>
</evidence>
<reference evidence="1 2" key="1">
    <citation type="submission" date="2018-08" db="EMBL/GenBank/DDBJ databases">
        <title>Aphanomyces genome sequencing and annotation.</title>
        <authorList>
            <person name="Minardi D."/>
            <person name="Oidtmann B."/>
            <person name="Van Der Giezen M."/>
            <person name="Studholme D.J."/>
        </authorList>
    </citation>
    <scope>NUCLEOTIDE SEQUENCE [LARGE SCALE GENOMIC DNA]</scope>
    <source>
        <strain evidence="1 2">Kv</strain>
    </source>
</reference>
<gene>
    <name evidence="1" type="ORF">DYB36_011596</name>
</gene>
<name>A0A396ZW84_APHAT</name>
<sequence length="144" mass="15156">MLDGSVSSGGGINAQLSSSGVLHNALSRTLQTIQTFLSHRVSVMQQIHGSIAAAQQRPAAQANQHGRSNFATFTVADRILLHKSAITAHAFRTRAAGMFIQCQATQCLAACVCAAVDITACPEVATAQAPEEYLKQALPRVRAA</sequence>
<accession>A0A396ZW84</accession>
<dbReference type="Proteomes" id="UP000265427">
    <property type="component" value="Unassembled WGS sequence"/>
</dbReference>
<dbReference type="EMBL" id="QUSZ01010118">
    <property type="protein sequence ID" value="RHX98403.1"/>
    <property type="molecule type" value="Genomic_DNA"/>
</dbReference>